<dbReference type="EMBL" id="CP130319">
    <property type="protein sequence ID" value="WNR46765.1"/>
    <property type="molecule type" value="Genomic_DNA"/>
</dbReference>
<dbReference type="Gene3D" id="1.10.540.10">
    <property type="entry name" value="Acyl-CoA dehydrogenase/oxidase, N-terminal domain"/>
    <property type="match status" value="1"/>
</dbReference>
<dbReference type="RefSeq" id="WP_314805105.1">
    <property type="nucleotide sequence ID" value="NZ_CP130319.1"/>
</dbReference>
<evidence type="ECO:0000256" key="7">
    <source>
        <dbReference type="ARBA" id="ARBA00067585"/>
    </source>
</evidence>
<dbReference type="AlphaFoldDB" id="A0AA96LYB5"/>
<dbReference type="Pfam" id="PF02770">
    <property type="entry name" value="Acyl-CoA_dh_M"/>
    <property type="match status" value="1"/>
</dbReference>
<dbReference type="FunFam" id="1.10.540.10:FF:000002">
    <property type="entry name" value="Acyl-CoA dehydrogenase FadE19"/>
    <property type="match status" value="1"/>
</dbReference>
<dbReference type="KEGG" id="proo:MJB10_11935"/>
<dbReference type="PANTHER" id="PTHR43884:SF41">
    <property type="entry name" value="ACYL-COA DEHYDROGENASE"/>
    <property type="match status" value="1"/>
</dbReference>
<dbReference type="InterPro" id="IPR006091">
    <property type="entry name" value="Acyl-CoA_Oxase/DH_mid-dom"/>
</dbReference>
<organism evidence="12 13">
    <name type="scientific">Paenibacillus roseopurpureus</name>
    <dbReference type="NCBI Taxonomy" id="2918901"/>
    <lineage>
        <taxon>Bacteria</taxon>
        <taxon>Bacillati</taxon>
        <taxon>Bacillota</taxon>
        <taxon>Bacilli</taxon>
        <taxon>Bacillales</taxon>
        <taxon>Paenibacillaceae</taxon>
        <taxon>Paenibacillus</taxon>
    </lineage>
</organism>
<evidence type="ECO:0000256" key="3">
    <source>
        <dbReference type="ARBA" id="ARBA00022630"/>
    </source>
</evidence>
<comment type="similarity">
    <text evidence="2 8">Belongs to the acyl-CoA dehydrogenase family.</text>
</comment>
<keyword evidence="3 8" id="KW-0285">Flavoprotein</keyword>
<evidence type="ECO:0000256" key="4">
    <source>
        <dbReference type="ARBA" id="ARBA00022827"/>
    </source>
</evidence>
<evidence type="ECO:0000313" key="13">
    <source>
        <dbReference type="Proteomes" id="UP001304650"/>
    </source>
</evidence>
<dbReference type="SUPFAM" id="SSF47203">
    <property type="entry name" value="Acyl-CoA dehydrogenase C-terminal domain-like"/>
    <property type="match status" value="1"/>
</dbReference>
<protein>
    <recommendedName>
        <fullName evidence="7">Acyl-CoA dehydrogenase</fullName>
    </recommendedName>
</protein>
<evidence type="ECO:0000256" key="5">
    <source>
        <dbReference type="ARBA" id="ARBA00023002"/>
    </source>
</evidence>
<evidence type="ECO:0000256" key="8">
    <source>
        <dbReference type="RuleBase" id="RU362125"/>
    </source>
</evidence>
<evidence type="ECO:0000259" key="9">
    <source>
        <dbReference type="Pfam" id="PF00441"/>
    </source>
</evidence>
<feature type="domain" description="Acyl-CoA dehydrogenase/oxidase N-terminal" evidence="11">
    <location>
        <begin position="8"/>
        <end position="118"/>
    </location>
</feature>
<dbReference type="PANTHER" id="PTHR43884">
    <property type="entry name" value="ACYL-COA DEHYDROGENASE"/>
    <property type="match status" value="1"/>
</dbReference>
<dbReference type="InterPro" id="IPR009100">
    <property type="entry name" value="AcylCoA_DH/oxidase_NM_dom_sf"/>
</dbReference>
<sequence>MQLTYTLEQNLLRTRVREFALSELAPTAAQRDEEERFDRHIFGRLGELGYTGIPWATAVGGKDEPFLNYAMVIEELSRVCASTGVMLSVHTSLASWAVETYGTDAQKQAYLRPMAEGKLLGAYCLTESESGSDASAMRTTATRHGDQYELNGSKLFVSNGGEAEVYIVFALTDPGQGQKGISAFIVEKGFPGLIFGKKEKKLGIRSSTTVELRFEQCCVPAANLLGGEGEGFRIAMRSLDGGRIGIAAQAVGIAQGALDAGLAYVNEGRATKAKGTNGAHLFRYSDTLSELISQVEGARLLMYQAAWRKGNGMSYGKQAAMAKLFASDTAVRVTNEILQMLSRLGCMQTQAVERYFRDAKVTQIYEGTNEIQRIVISRMLLTERV</sequence>
<dbReference type="FunFam" id="2.40.110.10:FF:000001">
    <property type="entry name" value="Acyl-CoA dehydrogenase, mitochondrial"/>
    <property type="match status" value="1"/>
</dbReference>
<dbReference type="PROSITE" id="PS00072">
    <property type="entry name" value="ACYL_COA_DH_1"/>
    <property type="match status" value="1"/>
</dbReference>
<dbReference type="GO" id="GO:0050660">
    <property type="term" value="F:flavin adenine dinucleotide binding"/>
    <property type="evidence" value="ECO:0007669"/>
    <property type="project" value="InterPro"/>
</dbReference>
<dbReference type="InterPro" id="IPR036250">
    <property type="entry name" value="AcylCo_DH-like_C"/>
</dbReference>
<dbReference type="SUPFAM" id="SSF56645">
    <property type="entry name" value="Acyl-CoA dehydrogenase NM domain-like"/>
    <property type="match status" value="1"/>
</dbReference>
<evidence type="ECO:0000313" key="12">
    <source>
        <dbReference type="EMBL" id="WNR46765.1"/>
    </source>
</evidence>
<dbReference type="InterPro" id="IPR009075">
    <property type="entry name" value="AcylCo_DH/oxidase_C"/>
</dbReference>
<dbReference type="InterPro" id="IPR046373">
    <property type="entry name" value="Acyl-CoA_Oxase/DH_mid-dom_sf"/>
</dbReference>
<keyword evidence="4 8" id="KW-0274">FAD</keyword>
<reference evidence="12" key="1">
    <citation type="submission" date="2022-02" db="EMBL/GenBank/DDBJ databases">
        <title>Paenibacillus sp. MBLB1832 Whole Genome Shotgun Sequencing.</title>
        <authorList>
            <person name="Hwang C.Y."/>
            <person name="Cho E.-S."/>
            <person name="Seo M.-J."/>
        </authorList>
    </citation>
    <scope>NUCLEOTIDE SEQUENCE</scope>
    <source>
        <strain evidence="12">MBLB1832</strain>
    </source>
</reference>
<accession>A0AA96LYB5</accession>
<evidence type="ECO:0000259" key="10">
    <source>
        <dbReference type="Pfam" id="PF02770"/>
    </source>
</evidence>
<dbReference type="Pfam" id="PF02771">
    <property type="entry name" value="Acyl-CoA_dh_N"/>
    <property type="match status" value="1"/>
</dbReference>
<dbReference type="FunFam" id="1.20.140.10:FF:000004">
    <property type="entry name" value="Acyl-CoA dehydrogenase FadE25"/>
    <property type="match status" value="1"/>
</dbReference>
<evidence type="ECO:0000259" key="11">
    <source>
        <dbReference type="Pfam" id="PF02771"/>
    </source>
</evidence>
<dbReference type="PIRSF" id="PIRSF016578">
    <property type="entry name" value="HsaA"/>
    <property type="match status" value="1"/>
</dbReference>
<gene>
    <name evidence="12" type="ORF">MJB10_11935</name>
</gene>
<dbReference type="Pfam" id="PF00441">
    <property type="entry name" value="Acyl-CoA_dh_1"/>
    <property type="match status" value="1"/>
</dbReference>
<dbReference type="InterPro" id="IPR006089">
    <property type="entry name" value="Acyl-CoA_DH_CS"/>
</dbReference>
<dbReference type="Gene3D" id="1.20.140.10">
    <property type="entry name" value="Butyryl-CoA Dehydrogenase, subunit A, domain 3"/>
    <property type="match status" value="1"/>
</dbReference>
<feature type="domain" description="Acyl-CoA oxidase/dehydrogenase middle" evidence="10">
    <location>
        <begin position="122"/>
        <end position="217"/>
    </location>
</feature>
<evidence type="ECO:0000256" key="1">
    <source>
        <dbReference type="ARBA" id="ARBA00001974"/>
    </source>
</evidence>
<evidence type="ECO:0000256" key="6">
    <source>
        <dbReference type="ARBA" id="ARBA00052546"/>
    </source>
</evidence>
<comment type="cofactor">
    <cofactor evidence="1 8">
        <name>FAD</name>
        <dbReference type="ChEBI" id="CHEBI:57692"/>
    </cofactor>
</comment>
<keyword evidence="5 8" id="KW-0560">Oxidoreductase</keyword>
<evidence type="ECO:0000256" key="2">
    <source>
        <dbReference type="ARBA" id="ARBA00009347"/>
    </source>
</evidence>
<feature type="domain" description="Acyl-CoA dehydrogenase/oxidase C-terminal" evidence="9">
    <location>
        <begin position="229"/>
        <end position="380"/>
    </location>
</feature>
<name>A0AA96LYB5_9BACL</name>
<keyword evidence="13" id="KW-1185">Reference proteome</keyword>
<comment type="catalytic activity">
    <reaction evidence="6">
        <text>a 2,3-saturated acyl-CoA + A = a 2,3-dehydroacyl-CoA + AH2</text>
        <dbReference type="Rhea" id="RHEA:48608"/>
        <dbReference type="ChEBI" id="CHEBI:13193"/>
        <dbReference type="ChEBI" id="CHEBI:17499"/>
        <dbReference type="ChEBI" id="CHEBI:60015"/>
        <dbReference type="ChEBI" id="CHEBI:65111"/>
    </reaction>
</comment>
<dbReference type="Gene3D" id="2.40.110.10">
    <property type="entry name" value="Butyryl-CoA Dehydrogenase, subunit A, domain 2"/>
    <property type="match status" value="1"/>
</dbReference>
<dbReference type="InterPro" id="IPR037069">
    <property type="entry name" value="AcylCoA_DH/ox_N_sf"/>
</dbReference>
<dbReference type="InterPro" id="IPR013786">
    <property type="entry name" value="AcylCoA_DH/ox_N"/>
</dbReference>
<proteinExistence type="inferred from homology"/>
<dbReference type="GO" id="GO:0003995">
    <property type="term" value="F:acyl-CoA dehydrogenase activity"/>
    <property type="evidence" value="ECO:0007669"/>
    <property type="project" value="InterPro"/>
</dbReference>
<dbReference type="Proteomes" id="UP001304650">
    <property type="component" value="Chromosome"/>
</dbReference>